<reference evidence="3 4" key="1">
    <citation type="journal article" date="2013" name="ISME J.">
        <title>By their genes ye shall know them: genomic signatures of predatory bacteria.</title>
        <authorList>
            <person name="Pasternak Z."/>
            <person name="Pietrokovski S."/>
            <person name="Rotem O."/>
            <person name="Gophna U."/>
            <person name="Lurie-Weinberger M.N."/>
            <person name="Jurkevitch E."/>
        </authorList>
    </citation>
    <scope>NUCLEOTIDE SEQUENCE [LARGE SCALE GENOMIC DNA]</scope>
    <source>
        <strain evidence="3 4">JSS</strain>
    </source>
</reference>
<name>M4V8J9_9BACT</name>
<proteinExistence type="predicted"/>
<evidence type="ECO:0000313" key="4">
    <source>
        <dbReference type="Proteomes" id="UP000012040"/>
    </source>
</evidence>
<dbReference type="Pfam" id="PF13247">
    <property type="entry name" value="Fer4_11"/>
    <property type="match status" value="1"/>
</dbReference>
<organism evidence="3 4">
    <name type="scientific">Pseudobdellovibrio exovorus JSS</name>
    <dbReference type="NCBI Taxonomy" id="1184267"/>
    <lineage>
        <taxon>Bacteria</taxon>
        <taxon>Pseudomonadati</taxon>
        <taxon>Bdellovibrionota</taxon>
        <taxon>Bdellovibrionia</taxon>
        <taxon>Bdellovibrionales</taxon>
        <taxon>Pseudobdellovibrionaceae</taxon>
        <taxon>Pseudobdellovibrio</taxon>
    </lineage>
</organism>
<dbReference type="NCBIfam" id="TIGR04519">
    <property type="entry name" value="MoCo_extend_TAT"/>
    <property type="match status" value="1"/>
</dbReference>
<dbReference type="OrthoDB" id="5287042at2"/>
<dbReference type="CDD" id="cd02784">
    <property type="entry name" value="MopB_CT_PHLH"/>
    <property type="match status" value="1"/>
</dbReference>
<dbReference type="PATRIC" id="fig|1184267.3.peg.1528"/>
<dbReference type="HOGENOM" id="CLU_306470_0_0_7"/>
<dbReference type="PANTHER" id="PTHR42783:SF3">
    <property type="entry name" value="GLUTAMATE SYNTHASE [NADPH] SMALL CHAIN-RELATED"/>
    <property type="match status" value="1"/>
</dbReference>
<dbReference type="Gene3D" id="3.30.70.20">
    <property type="match status" value="2"/>
</dbReference>
<dbReference type="RefSeq" id="WP_015470217.1">
    <property type="nucleotide sequence ID" value="NC_020813.1"/>
</dbReference>
<dbReference type="SUPFAM" id="SSF53706">
    <property type="entry name" value="Formate dehydrogenase/DMSO reductase, domains 1-3"/>
    <property type="match status" value="1"/>
</dbReference>
<dbReference type="AlphaFoldDB" id="M4V8J9"/>
<feature type="domain" description="4Fe-4S ferredoxin-type" evidence="2">
    <location>
        <begin position="801"/>
        <end position="831"/>
    </location>
</feature>
<dbReference type="Gene3D" id="3.40.50.740">
    <property type="match status" value="1"/>
</dbReference>
<dbReference type="InterPro" id="IPR017896">
    <property type="entry name" value="4Fe4S_Fe-S-bd"/>
</dbReference>
<dbReference type="Gene3D" id="2.40.40.20">
    <property type="match status" value="1"/>
</dbReference>
<protein>
    <submittedName>
        <fullName evidence="3">Molybdopterin oxidoreductase, iron-sulfur binding subunit</fullName>
    </submittedName>
</protein>
<feature type="region of interest" description="Disordered" evidence="1">
    <location>
        <begin position="1"/>
        <end position="20"/>
    </location>
</feature>
<dbReference type="InterPro" id="IPR009010">
    <property type="entry name" value="Asp_de-COase-like_dom_sf"/>
</dbReference>
<evidence type="ECO:0000313" key="3">
    <source>
        <dbReference type="EMBL" id="AGH95727.1"/>
    </source>
</evidence>
<dbReference type="KEGG" id="bex:A11Q_1511"/>
<dbReference type="SUPFAM" id="SSF50692">
    <property type="entry name" value="ADC-like"/>
    <property type="match status" value="1"/>
</dbReference>
<sequence>MKHESHDHSHADHADKKNNRPVIERDRTYWKSFEDLNDTPEFRAALATEFMSSPLREESANEGDGDKWHRREFLKLMGASVALTTAAGCIRRPVQKIVPYNKQPEEVVVGMSNWYTSAYFDGQEGLGLLIKSREGRPVHIEGNPNNPLTKGAVSSRAQASLLGLYDPERLQGPKRNLLNEKRTNKETVSVSWDDLDNKVVAELKKGSVYILSGNISSPATQAVIDDFGKAFGSQHVVWEPLANDDVVEGQKAAYGEAVVPAYRFDRAKMIVSVDADFLGTWLTPVNFTRQFTDGRKNIETMNRLVSFDSTYSLTGANADIRYRIKPSQQLTVVMGLISEVIGSTSYASSEALKAALAPFKTAAADLKISEENFKKVAADLIKNAGESLVVAGGIQTRTEDSLNLQVAVNFLNTILGNEGKTVLAKKANNRLKASYDSLIDLVKKMNAGSVKTLIIYRSNPLYALSKDVGFAEALKNVPTVVYAGDTMDETAQFSHYVATDNHALETWGDVEFSSGVYSIQQPLIRTMYDTRSFQLSLMTWAYLANQGPKRLVTYETYYDYLRAFWKEEMAPKLAKGRDFETFWSDLLQSGVVGEAESSASARSFRTEAFTAIKKKNTGSELELALYPTVQIGDGTLANVAWLQELPDPVTKIVWDNYASVSIKTAERLKLKQGDIVELKVGDKKLNIPLHIQPGLHDEVVAISVGYGRTKAGRVGNGIGQDAYQLSSVVNNHVVFAGLALELKKTGKRYDLVTTQGHDSMEGRQIVVQATNKDYAANKQANIHRHHTWSIWSGHQYNGHKWGMAIDLNTCTGCSACVTACQSENNIHVVGKKYVMQGREMHWLRIDRYYTGDIENAEAVFQPVMCQHCDNAPCETVCPVAATVHSSEGLNEMVYNRCVGTRYCANNCPYKVRRFNWFNYAKLIEKPMHMALNPEVMVRPRGVMEKCTFCVQRIKEAKNKAKNDGRALKDGDVKVACQTACPTGGIIFGDLNDENSAVAKAFKAEPRSYALLEEWYAKPSVRYMTKIRNNDQLTPKKDGHHAGTQNNESVAVEGGQV</sequence>
<accession>M4V8J9</accession>
<dbReference type="Proteomes" id="UP000012040">
    <property type="component" value="Chromosome"/>
</dbReference>
<dbReference type="Gene3D" id="3.40.228.10">
    <property type="entry name" value="Dimethylsulfoxide Reductase, domain 2"/>
    <property type="match status" value="1"/>
</dbReference>
<feature type="region of interest" description="Disordered" evidence="1">
    <location>
        <begin position="1030"/>
        <end position="1056"/>
    </location>
</feature>
<evidence type="ECO:0000259" key="2">
    <source>
        <dbReference type="PROSITE" id="PS51379"/>
    </source>
</evidence>
<evidence type="ECO:0000256" key="1">
    <source>
        <dbReference type="SAM" id="MobiDB-lite"/>
    </source>
</evidence>
<dbReference type="InterPro" id="IPR030948">
    <property type="entry name" value="TAT_var_transloc_signal_dom"/>
</dbReference>
<dbReference type="PROSITE" id="PS51379">
    <property type="entry name" value="4FE4S_FER_2"/>
    <property type="match status" value="2"/>
</dbReference>
<dbReference type="CDD" id="cd10551">
    <property type="entry name" value="PsrB"/>
    <property type="match status" value="1"/>
</dbReference>
<dbReference type="EMBL" id="CP003537">
    <property type="protein sequence ID" value="AGH95727.1"/>
    <property type="molecule type" value="Genomic_DNA"/>
</dbReference>
<feature type="domain" description="4Fe-4S ferredoxin-type" evidence="2">
    <location>
        <begin position="888"/>
        <end position="917"/>
    </location>
</feature>
<keyword evidence="4" id="KW-1185">Reference proteome</keyword>
<gene>
    <name evidence="3" type="ORF">A11Q_1511</name>
</gene>
<dbReference type="eggNOG" id="COG0437">
    <property type="taxonomic scope" value="Bacteria"/>
</dbReference>
<dbReference type="SUPFAM" id="SSF54862">
    <property type="entry name" value="4Fe-4S ferredoxins"/>
    <property type="match status" value="1"/>
</dbReference>
<dbReference type="STRING" id="1184267.A11Q_1511"/>
<dbReference type="PANTHER" id="PTHR42783">
    <property type="entry name" value="GLUTAMATE SYNTHASE [NADPH] SMALL CHAIN"/>
    <property type="match status" value="1"/>
</dbReference>
<dbReference type="Gene3D" id="3.30.200.210">
    <property type="match status" value="1"/>
</dbReference>
<dbReference type="eggNOG" id="COG0243">
    <property type="taxonomic scope" value="Bacteria"/>
</dbReference>